<proteinExistence type="predicted"/>
<dbReference type="PANTHER" id="PTHR48081:SF6">
    <property type="entry name" value="PEPTIDASE S9 PROLYL OLIGOPEPTIDASE CATALYTIC DOMAIN-CONTAINING PROTEIN"/>
    <property type="match status" value="1"/>
</dbReference>
<dbReference type="InterPro" id="IPR029058">
    <property type="entry name" value="AB_hydrolase_fold"/>
</dbReference>
<reference evidence="3" key="1">
    <citation type="submission" date="2019-08" db="EMBL/GenBank/DDBJ databases">
        <authorList>
            <person name="Kucharzyk K."/>
            <person name="Murdoch R.W."/>
            <person name="Higgins S."/>
            <person name="Loffler F."/>
        </authorList>
    </citation>
    <scope>NUCLEOTIDE SEQUENCE</scope>
</reference>
<evidence type="ECO:0000259" key="2">
    <source>
        <dbReference type="Pfam" id="PF07859"/>
    </source>
</evidence>
<protein>
    <recommendedName>
        <fullName evidence="2">Alpha/beta hydrolase fold-3 domain-containing protein</fullName>
    </recommendedName>
</protein>
<feature type="domain" description="Alpha/beta hydrolase fold-3" evidence="2">
    <location>
        <begin position="93"/>
        <end position="260"/>
    </location>
</feature>
<dbReference type="GO" id="GO:0016787">
    <property type="term" value="F:hydrolase activity"/>
    <property type="evidence" value="ECO:0007669"/>
    <property type="project" value="UniProtKB-KW"/>
</dbReference>
<evidence type="ECO:0000256" key="1">
    <source>
        <dbReference type="ARBA" id="ARBA00022801"/>
    </source>
</evidence>
<evidence type="ECO:0000313" key="3">
    <source>
        <dbReference type="EMBL" id="MPM43996.1"/>
    </source>
</evidence>
<name>A0A644ZTD2_9ZZZZ</name>
<comment type="caution">
    <text evidence="3">The sequence shown here is derived from an EMBL/GenBank/DDBJ whole genome shotgun (WGS) entry which is preliminary data.</text>
</comment>
<sequence length="286" mass="31826">MKTILVTALLIMTTSLCAQKPIELPLWPNGAPNSNELKGDEQEMDNGRVSNIKNPGITIYRAEHPSGMAVIMCPGGGYARLAMNHEGHDMAPWFNTQGITYVVLKYRMPNGHKEVPFSDVEQAIRLVRQHAAEWNINPAKVGIMGASAGGHLASTLATHYTSKETRPDFQILLYPVITMDANFTHAGSRENLITKNPSADLIAKYSNELQVNAQTPQAFIALSSDDKAVLPQNSINYYLALLKHNVPATMHIYPTGGHGWGFRDNFTYKRQWTDELEKWLRNGVKL</sequence>
<dbReference type="SUPFAM" id="SSF53474">
    <property type="entry name" value="alpha/beta-Hydrolases"/>
    <property type="match status" value="1"/>
</dbReference>
<dbReference type="Pfam" id="PF07859">
    <property type="entry name" value="Abhydrolase_3"/>
    <property type="match status" value="1"/>
</dbReference>
<gene>
    <name evidence="3" type="ORF">SDC9_90674</name>
</gene>
<dbReference type="EMBL" id="VSSQ01010314">
    <property type="protein sequence ID" value="MPM43996.1"/>
    <property type="molecule type" value="Genomic_DNA"/>
</dbReference>
<accession>A0A644ZTD2</accession>
<keyword evidence="1" id="KW-0378">Hydrolase</keyword>
<dbReference type="AlphaFoldDB" id="A0A644ZTD2"/>
<dbReference type="InterPro" id="IPR050300">
    <property type="entry name" value="GDXG_lipolytic_enzyme"/>
</dbReference>
<dbReference type="InterPro" id="IPR013094">
    <property type="entry name" value="AB_hydrolase_3"/>
</dbReference>
<dbReference type="PANTHER" id="PTHR48081">
    <property type="entry name" value="AB HYDROLASE SUPERFAMILY PROTEIN C4A8.06C"/>
    <property type="match status" value="1"/>
</dbReference>
<organism evidence="3">
    <name type="scientific">bioreactor metagenome</name>
    <dbReference type="NCBI Taxonomy" id="1076179"/>
    <lineage>
        <taxon>unclassified sequences</taxon>
        <taxon>metagenomes</taxon>
        <taxon>ecological metagenomes</taxon>
    </lineage>
</organism>
<dbReference type="Gene3D" id="3.40.50.1820">
    <property type="entry name" value="alpha/beta hydrolase"/>
    <property type="match status" value="1"/>
</dbReference>